<protein>
    <submittedName>
        <fullName evidence="3">Uncharacterized protein</fullName>
    </submittedName>
</protein>
<proteinExistence type="predicted"/>
<evidence type="ECO:0000256" key="1">
    <source>
        <dbReference type="SAM" id="MobiDB-lite"/>
    </source>
</evidence>
<name>A0A0M3IBB9_ASCLU</name>
<feature type="region of interest" description="Disordered" evidence="1">
    <location>
        <begin position="1"/>
        <end position="28"/>
    </location>
</feature>
<keyword evidence="2" id="KW-1185">Reference proteome</keyword>
<organism evidence="2 3">
    <name type="scientific">Ascaris lumbricoides</name>
    <name type="common">Giant roundworm</name>
    <dbReference type="NCBI Taxonomy" id="6252"/>
    <lineage>
        <taxon>Eukaryota</taxon>
        <taxon>Metazoa</taxon>
        <taxon>Ecdysozoa</taxon>
        <taxon>Nematoda</taxon>
        <taxon>Chromadorea</taxon>
        <taxon>Rhabditida</taxon>
        <taxon>Spirurina</taxon>
        <taxon>Ascaridomorpha</taxon>
        <taxon>Ascaridoidea</taxon>
        <taxon>Ascarididae</taxon>
        <taxon>Ascaris</taxon>
    </lineage>
</organism>
<dbReference type="AlphaFoldDB" id="A0A0M3IBB9"/>
<evidence type="ECO:0000313" key="2">
    <source>
        <dbReference type="Proteomes" id="UP000036681"/>
    </source>
</evidence>
<reference evidence="3" key="1">
    <citation type="submission" date="2017-02" db="UniProtKB">
        <authorList>
            <consortium name="WormBaseParasite"/>
        </authorList>
    </citation>
    <scope>IDENTIFICATION</scope>
</reference>
<sequence length="76" mass="8529">MESRGGEEGRSDGGLSRREKWKESLKKHEKTRACGAKFLLAEEGSIRSTAKKYWSTRLQAMLSTWLVPSKKIDGGT</sequence>
<feature type="compositionally biased region" description="Basic and acidic residues" evidence="1">
    <location>
        <begin position="1"/>
        <end position="26"/>
    </location>
</feature>
<evidence type="ECO:0000313" key="3">
    <source>
        <dbReference type="WBParaSite" id="ALUE_0001499501-mRNA-1"/>
    </source>
</evidence>
<accession>A0A0M3IBB9</accession>
<dbReference type="Proteomes" id="UP000036681">
    <property type="component" value="Unplaced"/>
</dbReference>
<dbReference type="WBParaSite" id="ALUE_0001499501-mRNA-1">
    <property type="protein sequence ID" value="ALUE_0001499501-mRNA-1"/>
    <property type="gene ID" value="ALUE_0001499501"/>
</dbReference>